<evidence type="ECO:0000256" key="1">
    <source>
        <dbReference type="ARBA" id="ARBA00001974"/>
    </source>
</evidence>
<feature type="chain" id="PRO_5042007531" description="NADH-cytochrome b5 reductase" evidence="12">
    <location>
        <begin position="30"/>
        <end position="304"/>
    </location>
</feature>
<feature type="binding site" evidence="10">
    <location>
        <position position="123"/>
    </location>
    <ligand>
        <name>FAD</name>
        <dbReference type="ChEBI" id="CHEBI:57692"/>
    </ligand>
</feature>
<feature type="binding site" evidence="10">
    <location>
        <position position="133"/>
    </location>
    <ligand>
        <name>FAD</name>
        <dbReference type="ChEBI" id="CHEBI:57692"/>
    </ligand>
</feature>
<dbReference type="PANTHER" id="PTHR19370:SF171">
    <property type="entry name" value="NADH-CYTOCHROME B5 REDUCTASE 2"/>
    <property type="match status" value="1"/>
</dbReference>
<proteinExistence type="inferred from homology"/>
<evidence type="ECO:0000256" key="4">
    <source>
        <dbReference type="ARBA" id="ARBA00022630"/>
    </source>
</evidence>
<evidence type="ECO:0000259" key="13">
    <source>
        <dbReference type="PROSITE" id="PS51384"/>
    </source>
</evidence>
<dbReference type="InterPro" id="IPR017938">
    <property type="entry name" value="Riboflavin_synthase-like_b-brl"/>
</dbReference>
<feature type="binding site" evidence="10">
    <location>
        <position position="107"/>
    </location>
    <ligand>
        <name>FAD</name>
        <dbReference type="ChEBI" id="CHEBI:57692"/>
    </ligand>
</feature>
<dbReference type="EC" id="1.6.2.2" evidence="11"/>
<evidence type="ECO:0000313" key="14">
    <source>
        <dbReference type="EMBL" id="CAJ1947121.1"/>
    </source>
</evidence>
<keyword evidence="12" id="KW-0732">Signal</keyword>
<sequence length="304" mass="33273">MLRTSSKECMNNLIFKVFLCFLITTMSKANYQAPSLSGKPIKNLVPPGKCQFTDEFVAVPLLERVAVSPTSSVLRFGLPDTSAPLNLSTCACILAKAKIGGEDVVRPYTPISTNDQVGCFDMLIKDYGENAKMSKLMCEDLKVGETVEFKHIAFNVKIQAPFKPKKICMLVGGTGLTPMVQALHAILGDPDSTTEVVMLYGSKVAEDILGRELIDNWAAENPRFKVVHVLSDEPADSEWKGARGYINADIVTSNFPEPSAGDDLMIFVCGPPPMYNALCGPRDEKELSGLLSELKYTADQVYKF</sequence>
<evidence type="ECO:0000256" key="9">
    <source>
        <dbReference type="ARBA" id="ARBA00047682"/>
    </source>
</evidence>
<evidence type="ECO:0000313" key="15">
    <source>
        <dbReference type="Proteomes" id="UP001295423"/>
    </source>
</evidence>
<dbReference type="InterPro" id="IPR017927">
    <property type="entry name" value="FAD-bd_FR_type"/>
</dbReference>
<feature type="binding site" evidence="10">
    <location>
        <position position="125"/>
    </location>
    <ligand>
        <name>FAD</name>
        <dbReference type="ChEBI" id="CHEBI:57692"/>
    </ligand>
</feature>
<dbReference type="InterPro" id="IPR008333">
    <property type="entry name" value="Cbr1-like_FAD-bd_dom"/>
</dbReference>
<dbReference type="Pfam" id="PF00175">
    <property type="entry name" value="NAD_binding_1"/>
    <property type="match status" value="1"/>
</dbReference>
<dbReference type="GO" id="GO:0090524">
    <property type="term" value="F:cytochrome-b5 reductase activity, acting on NADH"/>
    <property type="evidence" value="ECO:0007669"/>
    <property type="project" value="UniProtKB-EC"/>
</dbReference>
<protein>
    <recommendedName>
        <fullName evidence="11">NADH-cytochrome b5 reductase</fullName>
        <ecNumber evidence="11">1.6.2.2</ecNumber>
    </recommendedName>
</protein>
<keyword evidence="15" id="KW-1185">Reference proteome</keyword>
<dbReference type="PRINTS" id="PR00406">
    <property type="entry name" value="CYTB5RDTASE"/>
</dbReference>
<feature type="binding site" evidence="10">
    <location>
        <position position="106"/>
    </location>
    <ligand>
        <name>FAD</name>
        <dbReference type="ChEBI" id="CHEBI:57692"/>
    </ligand>
</feature>
<comment type="caution">
    <text evidence="14">The sequence shown here is derived from an EMBL/GenBank/DDBJ whole genome shotgun (WGS) entry which is preliminary data.</text>
</comment>
<comment type="subcellular location">
    <subcellularLocation>
        <location evidence="2">Mitochondrion</location>
    </subcellularLocation>
</comment>
<feature type="binding site" evidence="10">
    <location>
        <position position="177"/>
    </location>
    <ligand>
        <name>FAD</name>
        <dbReference type="ChEBI" id="CHEBI:57692"/>
    </ligand>
</feature>
<dbReference type="EMBL" id="CAKOGP040001725">
    <property type="protein sequence ID" value="CAJ1947121.1"/>
    <property type="molecule type" value="Genomic_DNA"/>
</dbReference>
<dbReference type="SUPFAM" id="SSF63380">
    <property type="entry name" value="Riboflavin synthase domain-like"/>
    <property type="match status" value="1"/>
</dbReference>
<keyword evidence="5 10" id="KW-0274">FAD</keyword>
<dbReference type="CDD" id="cd06183">
    <property type="entry name" value="cyt_b5_reduct_like"/>
    <property type="match status" value="1"/>
</dbReference>
<evidence type="ECO:0000256" key="12">
    <source>
        <dbReference type="SAM" id="SignalP"/>
    </source>
</evidence>
<name>A0AAD2FN90_9STRA</name>
<evidence type="ECO:0000256" key="3">
    <source>
        <dbReference type="ARBA" id="ARBA00006105"/>
    </source>
</evidence>
<dbReference type="Pfam" id="PF00970">
    <property type="entry name" value="FAD_binding_6"/>
    <property type="match status" value="1"/>
</dbReference>
<feature type="domain" description="FAD-binding FR-type" evidence="13">
    <location>
        <begin position="54"/>
        <end position="165"/>
    </location>
</feature>
<evidence type="ECO:0000256" key="7">
    <source>
        <dbReference type="ARBA" id="ARBA00023027"/>
    </source>
</evidence>
<dbReference type="PROSITE" id="PS51384">
    <property type="entry name" value="FAD_FR"/>
    <property type="match status" value="1"/>
</dbReference>
<comment type="cofactor">
    <cofactor evidence="1 10 11">
        <name>FAD</name>
        <dbReference type="ChEBI" id="CHEBI:57692"/>
    </cofactor>
</comment>
<dbReference type="InterPro" id="IPR039261">
    <property type="entry name" value="FNR_nucleotide-bd"/>
</dbReference>
<keyword evidence="6 11" id="KW-0560">Oxidoreductase</keyword>
<feature type="signal peptide" evidence="12">
    <location>
        <begin position="1"/>
        <end position="29"/>
    </location>
</feature>
<dbReference type="InterPro" id="IPR001834">
    <property type="entry name" value="CBR-like"/>
</dbReference>
<dbReference type="Proteomes" id="UP001295423">
    <property type="component" value="Unassembled WGS sequence"/>
</dbReference>
<keyword evidence="8" id="KW-0496">Mitochondrion</keyword>
<reference evidence="14" key="1">
    <citation type="submission" date="2023-08" db="EMBL/GenBank/DDBJ databases">
        <authorList>
            <person name="Audoor S."/>
            <person name="Bilcke G."/>
        </authorList>
    </citation>
    <scope>NUCLEOTIDE SEQUENCE</scope>
</reference>
<feature type="binding site" evidence="10">
    <location>
        <position position="134"/>
    </location>
    <ligand>
        <name>FAD</name>
        <dbReference type="ChEBI" id="CHEBI:57692"/>
    </ligand>
</feature>
<evidence type="ECO:0000256" key="11">
    <source>
        <dbReference type="RuleBase" id="RU361226"/>
    </source>
</evidence>
<organism evidence="14 15">
    <name type="scientific">Cylindrotheca closterium</name>
    <dbReference type="NCBI Taxonomy" id="2856"/>
    <lineage>
        <taxon>Eukaryota</taxon>
        <taxon>Sar</taxon>
        <taxon>Stramenopiles</taxon>
        <taxon>Ochrophyta</taxon>
        <taxon>Bacillariophyta</taxon>
        <taxon>Bacillariophyceae</taxon>
        <taxon>Bacillariophycidae</taxon>
        <taxon>Bacillariales</taxon>
        <taxon>Bacillariaceae</taxon>
        <taxon>Cylindrotheca</taxon>
    </lineage>
</organism>
<dbReference type="FunFam" id="3.40.50.80:FF:000009">
    <property type="entry name" value="NADH-cytochrome b5 reductase"/>
    <property type="match status" value="1"/>
</dbReference>
<evidence type="ECO:0000256" key="10">
    <source>
        <dbReference type="PIRSR" id="PIRSR601834-1"/>
    </source>
</evidence>
<dbReference type="GO" id="GO:0005739">
    <property type="term" value="C:mitochondrion"/>
    <property type="evidence" value="ECO:0007669"/>
    <property type="project" value="UniProtKB-SubCell"/>
</dbReference>
<dbReference type="Gene3D" id="3.40.50.80">
    <property type="entry name" value="Nucleotide-binding domain of ferredoxin-NADP reductase (FNR) module"/>
    <property type="match status" value="1"/>
</dbReference>
<evidence type="ECO:0000256" key="5">
    <source>
        <dbReference type="ARBA" id="ARBA00022827"/>
    </source>
</evidence>
<dbReference type="PANTHER" id="PTHR19370">
    <property type="entry name" value="NADH-CYTOCHROME B5 REDUCTASE"/>
    <property type="match status" value="1"/>
</dbReference>
<keyword evidence="7 11" id="KW-0520">NAD</keyword>
<comment type="similarity">
    <text evidence="3 11">Belongs to the flavoprotein pyridine nucleotide cytochrome reductase family.</text>
</comment>
<feature type="binding site" evidence="10">
    <location>
        <position position="132"/>
    </location>
    <ligand>
        <name>FAD</name>
        <dbReference type="ChEBI" id="CHEBI:57692"/>
    </ligand>
</feature>
<dbReference type="Gene3D" id="2.40.30.10">
    <property type="entry name" value="Translation factors"/>
    <property type="match status" value="1"/>
</dbReference>
<dbReference type="SUPFAM" id="SSF52343">
    <property type="entry name" value="Ferredoxin reductase-like, C-terminal NADP-linked domain"/>
    <property type="match status" value="1"/>
</dbReference>
<feature type="binding site" evidence="10">
    <location>
        <position position="108"/>
    </location>
    <ligand>
        <name>FAD</name>
        <dbReference type="ChEBI" id="CHEBI:57692"/>
    </ligand>
</feature>
<evidence type="ECO:0000256" key="6">
    <source>
        <dbReference type="ARBA" id="ARBA00023002"/>
    </source>
</evidence>
<dbReference type="InterPro" id="IPR001433">
    <property type="entry name" value="OxRdtase_FAD/NAD-bd"/>
</dbReference>
<dbReference type="InterPro" id="IPR001709">
    <property type="entry name" value="Flavoprot_Pyr_Nucl_cyt_Rdtase"/>
</dbReference>
<accession>A0AAD2FN90</accession>
<evidence type="ECO:0000256" key="8">
    <source>
        <dbReference type="ARBA" id="ARBA00023128"/>
    </source>
</evidence>
<dbReference type="AlphaFoldDB" id="A0AAD2FN90"/>
<comment type="catalytic activity">
    <reaction evidence="9 11">
        <text>2 Fe(III)-[cytochrome b5] + NADH = 2 Fe(II)-[cytochrome b5] + NAD(+) + H(+)</text>
        <dbReference type="Rhea" id="RHEA:46680"/>
        <dbReference type="Rhea" id="RHEA-COMP:10438"/>
        <dbReference type="Rhea" id="RHEA-COMP:10439"/>
        <dbReference type="ChEBI" id="CHEBI:15378"/>
        <dbReference type="ChEBI" id="CHEBI:29033"/>
        <dbReference type="ChEBI" id="CHEBI:29034"/>
        <dbReference type="ChEBI" id="CHEBI:57540"/>
        <dbReference type="ChEBI" id="CHEBI:57945"/>
        <dbReference type="EC" id="1.6.2.2"/>
    </reaction>
</comment>
<evidence type="ECO:0000256" key="2">
    <source>
        <dbReference type="ARBA" id="ARBA00004173"/>
    </source>
</evidence>
<keyword evidence="4 10" id="KW-0285">Flavoprotein</keyword>
<dbReference type="PRINTS" id="PR00371">
    <property type="entry name" value="FPNCR"/>
</dbReference>
<gene>
    <name evidence="14" type="ORF">CYCCA115_LOCUS10988</name>
</gene>